<evidence type="ECO:0000256" key="5">
    <source>
        <dbReference type="PIRSR" id="PIRSR000446-1"/>
    </source>
</evidence>
<feature type="domain" description="Malonyl-CoA:ACP transacylase (MAT)" evidence="6">
    <location>
        <begin position="6"/>
        <end position="296"/>
    </location>
</feature>
<evidence type="ECO:0000259" key="6">
    <source>
        <dbReference type="SMART" id="SM00827"/>
    </source>
</evidence>
<dbReference type="GO" id="GO:0004314">
    <property type="term" value="F:[acyl-carrier-protein] S-malonyltransferase activity"/>
    <property type="evidence" value="ECO:0007669"/>
    <property type="project" value="UniProtKB-EC"/>
</dbReference>
<dbReference type="GO" id="GO:0006633">
    <property type="term" value="P:fatty acid biosynthetic process"/>
    <property type="evidence" value="ECO:0007669"/>
    <property type="project" value="TreeGrafter"/>
</dbReference>
<dbReference type="PIRSF" id="PIRSF000446">
    <property type="entry name" value="Mct"/>
    <property type="match status" value="1"/>
</dbReference>
<dbReference type="InterPro" id="IPR016035">
    <property type="entry name" value="Acyl_Trfase/lysoPLipase"/>
</dbReference>
<evidence type="ECO:0000313" key="8">
    <source>
        <dbReference type="Proteomes" id="UP000051581"/>
    </source>
</evidence>
<dbReference type="InterPro" id="IPR050858">
    <property type="entry name" value="Mal-CoA-ACP_Trans/PKS_FabD"/>
</dbReference>
<keyword evidence="8" id="KW-1185">Reference proteome</keyword>
<comment type="catalytic activity">
    <reaction evidence="3 4">
        <text>holo-[ACP] + malonyl-CoA = malonyl-[ACP] + CoA</text>
        <dbReference type="Rhea" id="RHEA:41792"/>
        <dbReference type="Rhea" id="RHEA-COMP:9623"/>
        <dbReference type="Rhea" id="RHEA-COMP:9685"/>
        <dbReference type="ChEBI" id="CHEBI:57287"/>
        <dbReference type="ChEBI" id="CHEBI:57384"/>
        <dbReference type="ChEBI" id="CHEBI:64479"/>
        <dbReference type="ChEBI" id="CHEBI:78449"/>
        <dbReference type="EC" id="2.3.1.39"/>
    </reaction>
</comment>
<gene>
    <name evidence="7" type="ORF">FD17_GL002513</name>
</gene>
<keyword evidence="2 4" id="KW-0012">Acyltransferase</keyword>
<comment type="caution">
    <text evidence="7">The sequence shown here is derived from an EMBL/GenBank/DDBJ whole genome shotgun (WGS) entry which is preliminary data.</text>
</comment>
<dbReference type="RefSeq" id="WP_057824977.1">
    <property type="nucleotide sequence ID" value="NZ_AZEA01000009.1"/>
</dbReference>
<evidence type="ECO:0000256" key="2">
    <source>
        <dbReference type="ARBA" id="ARBA00023315"/>
    </source>
</evidence>
<dbReference type="Gene3D" id="3.40.366.10">
    <property type="entry name" value="Malonyl-Coenzyme A Acyl Carrier Protein, domain 2"/>
    <property type="match status" value="1"/>
</dbReference>
<evidence type="ECO:0000256" key="3">
    <source>
        <dbReference type="ARBA" id="ARBA00048462"/>
    </source>
</evidence>
<comment type="similarity">
    <text evidence="4">Belongs to the fabD family.</text>
</comment>
<sequence>MELGYLFSGQGKQFAGMGHDLYQQEPIYRQTIEEASEILGQDMSDPKIFDDPVNTQVSIVTLSTGIYRILEHDLGKPVGATGLSLGEYSGLIAAKALSFEDGLPLVRDRNHYMDQAGQHHPGKMAAVLKATKNVVDEACKVGSEKGPVYAANYNTDTQTVIGGSEAGLKAATEYLHEHGIKRVVPLKMTVASHTPFMQEASDQLEKRLADVDFQKTEFPVFSNTIIKPFTRLNVKKTLVAQLINPTHFNECLKELLNLNADVLIEIGPGDTLMKFAKTIICNADKYHIDSVETLNQVRSNKKLVK</sequence>
<dbReference type="Pfam" id="PF00698">
    <property type="entry name" value="Acyl_transf_1"/>
    <property type="match status" value="1"/>
</dbReference>
<dbReference type="InterPro" id="IPR024925">
    <property type="entry name" value="Malonyl_CoA-ACP_transAc"/>
</dbReference>
<dbReference type="PATRIC" id="fig|1423808.3.peg.2564"/>
<evidence type="ECO:0000313" key="7">
    <source>
        <dbReference type="EMBL" id="KRK88383.1"/>
    </source>
</evidence>
<feature type="active site" evidence="5">
    <location>
        <position position="84"/>
    </location>
</feature>
<feature type="active site" evidence="5">
    <location>
        <position position="193"/>
    </location>
</feature>
<dbReference type="InterPro" id="IPR001227">
    <property type="entry name" value="Ac_transferase_dom_sf"/>
</dbReference>
<evidence type="ECO:0000256" key="1">
    <source>
        <dbReference type="ARBA" id="ARBA00022679"/>
    </source>
</evidence>
<dbReference type="InterPro" id="IPR014043">
    <property type="entry name" value="Acyl_transferase_dom"/>
</dbReference>
<dbReference type="EMBL" id="AZEA01000009">
    <property type="protein sequence ID" value="KRK88383.1"/>
    <property type="molecule type" value="Genomic_DNA"/>
</dbReference>
<dbReference type="GO" id="GO:0005829">
    <property type="term" value="C:cytosol"/>
    <property type="evidence" value="ECO:0007669"/>
    <property type="project" value="TreeGrafter"/>
</dbReference>
<dbReference type="Gene3D" id="3.30.70.250">
    <property type="entry name" value="Malonyl-CoA ACP transacylase, ACP-binding"/>
    <property type="match status" value="1"/>
</dbReference>
<dbReference type="EC" id="2.3.1.39" evidence="4"/>
<protein>
    <recommendedName>
        <fullName evidence="4">Malonyl CoA-acyl carrier protein transacylase</fullName>
        <ecNumber evidence="4">2.3.1.39</ecNumber>
    </recommendedName>
</protein>
<dbReference type="SMART" id="SM00827">
    <property type="entry name" value="PKS_AT"/>
    <property type="match status" value="1"/>
</dbReference>
<dbReference type="AlphaFoldDB" id="A0A0R1KXF7"/>
<proteinExistence type="inferred from homology"/>
<organism evidence="7 8">
    <name type="scientific">Lentilactobacillus sunkii DSM 19904</name>
    <dbReference type="NCBI Taxonomy" id="1423808"/>
    <lineage>
        <taxon>Bacteria</taxon>
        <taxon>Bacillati</taxon>
        <taxon>Bacillota</taxon>
        <taxon>Bacilli</taxon>
        <taxon>Lactobacillales</taxon>
        <taxon>Lactobacillaceae</taxon>
        <taxon>Lentilactobacillus</taxon>
    </lineage>
</organism>
<dbReference type="OrthoDB" id="9805460at2"/>
<dbReference type="Proteomes" id="UP000051581">
    <property type="component" value="Unassembled WGS sequence"/>
</dbReference>
<dbReference type="PANTHER" id="PTHR42681">
    <property type="entry name" value="MALONYL-COA-ACYL CARRIER PROTEIN TRANSACYLASE, MITOCHONDRIAL"/>
    <property type="match status" value="1"/>
</dbReference>
<dbReference type="InterPro" id="IPR016036">
    <property type="entry name" value="Malonyl_transacylase_ACP-bd"/>
</dbReference>
<dbReference type="PANTHER" id="PTHR42681:SF1">
    <property type="entry name" value="MALONYL-COA-ACYL CARRIER PROTEIN TRANSACYLASE, MITOCHONDRIAL"/>
    <property type="match status" value="1"/>
</dbReference>
<accession>A0A0R1KXF7</accession>
<dbReference type="SUPFAM" id="SSF52151">
    <property type="entry name" value="FabD/lysophospholipase-like"/>
    <property type="match status" value="1"/>
</dbReference>
<evidence type="ECO:0000256" key="4">
    <source>
        <dbReference type="PIRNR" id="PIRNR000446"/>
    </source>
</evidence>
<dbReference type="SUPFAM" id="SSF55048">
    <property type="entry name" value="Probable ACP-binding domain of malonyl-CoA ACP transacylase"/>
    <property type="match status" value="1"/>
</dbReference>
<keyword evidence="1 4" id="KW-0808">Transferase</keyword>
<name>A0A0R1KXF7_9LACO</name>
<reference evidence="7 8" key="1">
    <citation type="journal article" date="2015" name="Genome Announc.">
        <title>Expanding the biotechnology potential of lactobacilli through comparative genomics of 213 strains and associated genera.</title>
        <authorList>
            <person name="Sun Z."/>
            <person name="Harris H.M."/>
            <person name="McCann A."/>
            <person name="Guo C."/>
            <person name="Argimon S."/>
            <person name="Zhang W."/>
            <person name="Yang X."/>
            <person name="Jeffery I.B."/>
            <person name="Cooney J.C."/>
            <person name="Kagawa T.F."/>
            <person name="Liu W."/>
            <person name="Song Y."/>
            <person name="Salvetti E."/>
            <person name="Wrobel A."/>
            <person name="Rasinkangas P."/>
            <person name="Parkhill J."/>
            <person name="Rea M.C."/>
            <person name="O'Sullivan O."/>
            <person name="Ritari J."/>
            <person name="Douillard F.P."/>
            <person name="Paul Ross R."/>
            <person name="Yang R."/>
            <person name="Briner A.E."/>
            <person name="Felis G.E."/>
            <person name="de Vos W.M."/>
            <person name="Barrangou R."/>
            <person name="Klaenhammer T.R."/>
            <person name="Caufield P.W."/>
            <person name="Cui Y."/>
            <person name="Zhang H."/>
            <person name="O'Toole P.W."/>
        </authorList>
    </citation>
    <scope>NUCLEOTIDE SEQUENCE [LARGE SCALE GENOMIC DNA]</scope>
    <source>
        <strain evidence="7 8">DSM 19904</strain>
    </source>
</reference>